<feature type="region of interest" description="Disordered" evidence="1">
    <location>
        <begin position="105"/>
        <end position="135"/>
    </location>
</feature>
<name>A0A3B0W9H9_9ZZZZ</name>
<dbReference type="AlphaFoldDB" id="A0A3B0W9H9"/>
<accession>A0A3B0W9H9</accession>
<feature type="compositionally biased region" description="Basic and acidic residues" evidence="1">
    <location>
        <begin position="122"/>
        <end position="135"/>
    </location>
</feature>
<reference evidence="2" key="1">
    <citation type="submission" date="2018-06" db="EMBL/GenBank/DDBJ databases">
        <authorList>
            <person name="Zhirakovskaya E."/>
        </authorList>
    </citation>
    <scope>NUCLEOTIDE SEQUENCE</scope>
</reference>
<protein>
    <submittedName>
        <fullName evidence="2">Uncharacterized protein</fullName>
    </submittedName>
</protein>
<dbReference type="EMBL" id="UOFD01000050">
    <property type="protein sequence ID" value="VAW52588.1"/>
    <property type="molecule type" value="Genomic_DNA"/>
</dbReference>
<gene>
    <name evidence="2" type="ORF">MNBD_GAMMA06-1146</name>
</gene>
<sequence length="135" mass="14959">MPVNKIQITLMTGLLCFFSNVVHAEYDAANLKKLFTDKDQRAHIDAIRSGNPTSGEVRQSSKINVNGYVTRSDGKSVVWVNNKNTLESSKLDDVNVQQSSIGKNKQVTVSVDGKRKQLKPGETWHKESGKVVDSQ</sequence>
<evidence type="ECO:0000313" key="2">
    <source>
        <dbReference type="EMBL" id="VAW52588.1"/>
    </source>
</evidence>
<evidence type="ECO:0000256" key="1">
    <source>
        <dbReference type="SAM" id="MobiDB-lite"/>
    </source>
</evidence>
<proteinExistence type="predicted"/>
<organism evidence="2">
    <name type="scientific">hydrothermal vent metagenome</name>
    <dbReference type="NCBI Taxonomy" id="652676"/>
    <lineage>
        <taxon>unclassified sequences</taxon>
        <taxon>metagenomes</taxon>
        <taxon>ecological metagenomes</taxon>
    </lineage>
</organism>